<dbReference type="AlphaFoldDB" id="A0A1T4QW27"/>
<organism evidence="1 2">
    <name type="scientific">Eubacterium ruminantium</name>
    <dbReference type="NCBI Taxonomy" id="42322"/>
    <lineage>
        <taxon>Bacteria</taxon>
        <taxon>Bacillati</taxon>
        <taxon>Bacillota</taxon>
        <taxon>Clostridia</taxon>
        <taxon>Eubacteriales</taxon>
        <taxon>Eubacteriaceae</taxon>
        <taxon>Eubacterium</taxon>
    </lineage>
</organism>
<protein>
    <submittedName>
        <fullName evidence="1">Uncharacterized protein</fullName>
    </submittedName>
</protein>
<reference evidence="1 2" key="1">
    <citation type="submission" date="2017-02" db="EMBL/GenBank/DDBJ databases">
        <authorList>
            <person name="Peterson S.W."/>
        </authorList>
    </citation>
    <scope>NUCLEOTIDE SEQUENCE [LARGE SCALE GENOMIC DNA]</scope>
    <source>
        <strain evidence="1 2">ATCC 17233</strain>
    </source>
</reference>
<dbReference type="RefSeq" id="WP_078788306.1">
    <property type="nucleotide sequence ID" value="NZ_FMTO01000036.1"/>
</dbReference>
<evidence type="ECO:0000313" key="1">
    <source>
        <dbReference type="EMBL" id="SKA07989.1"/>
    </source>
</evidence>
<dbReference type="Proteomes" id="UP000189857">
    <property type="component" value="Unassembled WGS sequence"/>
</dbReference>
<dbReference type="EMBL" id="FUXA01000030">
    <property type="protein sequence ID" value="SKA07989.1"/>
    <property type="molecule type" value="Genomic_DNA"/>
</dbReference>
<sequence length="81" mass="9365">MTQIVEIKDNPFWEHDVDEAIDDFEVEFGVAPHMYIGKNFIEMITASTMFIHREQPVNAIMKYKGVPCEYDPNISCVILKA</sequence>
<proteinExistence type="predicted"/>
<keyword evidence="2" id="KW-1185">Reference proteome</keyword>
<accession>A0A1T4QW27</accession>
<name>A0A1T4QW27_9FIRM</name>
<evidence type="ECO:0000313" key="2">
    <source>
        <dbReference type="Proteomes" id="UP000189857"/>
    </source>
</evidence>
<gene>
    <name evidence="1" type="ORF">SAMN02745110_02541</name>
</gene>